<dbReference type="InterPro" id="IPR051533">
    <property type="entry name" value="WaaL-like"/>
</dbReference>
<sequence length="200" mass="21432">VVARKAVALIERGRSSTACDGLLVVLLVVLIVGAPTVFLRSVLFAFAIPQLTMLWVTAMAVFLVGLYRLSVPAARDLGPRLLTSVWIAFASALALTTFFSPQPWVALTGLPGRGAGALTYGFGLVLLHTVYRLGRRRSVEPLLLALVTTHCLVVLYGLLQAYGLDPFAWPQENLIVAPVFSTLGNPNFSAAYVGLTLPLL</sequence>
<keyword evidence="1" id="KW-1133">Transmembrane helix</keyword>
<feature type="transmembrane region" description="Helical" evidence="1">
    <location>
        <begin position="21"/>
        <end position="46"/>
    </location>
</feature>
<dbReference type="PANTHER" id="PTHR37422">
    <property type="entry name" value="TEICHURONIC ACID BIOSYNTHESIS PROTEIN TUAE"/>
    <property type="match status" value="1"/>
</dbReference>
<name>A0A382K1X7_9ZZZZ</name>
<organism evidence="2">
    <name type="scientific">marine metagenome</name>
    <dbReference type="NCBI Taxonomy" id="408172"/>
    <lineage>
        <taxon>unclassified sequences</taxon>
        <taxon>metagenomes</taxon>
        <taxon>ecological metagenomes</taxon>
    </lineage>
</organism>
<feature type="transmembrane region" description="Helical" evidence="1">
    <location>
        <begin position="142"/>
        <end position="162"/>
    </location>
</feature>
<proteinExistence type="predicted"/>
<dbReference type="PANTHER" id="PTHR37422:SF13">
    <property type="entry name" value="LIPOPOLYSACCHARIDE BIOSYNTHESIS PROTEIN PA4999-RELATED"/>
    <property type="match status" value="1"/>
</dbReference>
<evidence type="ECO:0000256" key="1">
    <source>
        <dbReference type="SAM" id="Phobius"/>
    </source>
</evidence>
<reference evidence="2" key="1">
    <citation type="submission" date="2018-05" db="EMBL/GenBank/DDBJ databases">
        <authorList>
            <person name="Lanie J.A."/>
            <person name="Ng W.-L."/>
            <person name="Kazmierczak K.M."/>
            <person name="Andrzejewski T.M."/>
            <person name="Davidsen T.M."/>
            <person name="Wayne K.J."/>
            <person name="Tettelin H."/>
            <person name="Glass J.I."/>
            <person name="Rusch D."/>
            <person name="Podicherti R."/>
            <person name="Tsui H.-C.T."/>
            <person name="Winkler M.E."/>
        </authorList>
    </citation>
    <scope>NUCLEOTIDE SEQUENCE</scope>
</reference>
<feature type="transmembrane region" description="Helical" evidence="1">
    <location>
        <begin position="174"/>
        <end position="195"/>
    </location>
</feature>
<keyword evidence="1" id="KW-0812">Transmembrane</keyword>
<accession>A0A382K1X7</accession>
<evidence type="ECO:0000313" key="2">
    <source>
        <dbReference type="EMBL" id="SVC18460.1"/>
    </source>
</evidence>
<feature type="non-terminal residue" evidence="2">
    <location>
        <position position="1"/>
    </location>
</feature>
<gene>
    <name evidence="2" type="ORF">METZ01_LOCUS271314</name>
</gene>
<feature type="non-terminal residue" evidence="2">
    <location>
        <position position="200"/>
    </location>
</feature>
<dbReference type="EMBL" id="UINC01077898">
    <property type="protein sequence ID" value="SVC18460.1"/>
    <property type="molecule type" value="Genomic_DNA"/>
</dbReference>
<feature type="transmembrane region" description="Helical" evidence="1">
    <location>
        <begin position="81"/>
        <end position="100"/>
    </location>
</feature>
<keyword evidence="1" id="KW-0472">Membrane</keyword>
<feature type="transmembrane region" description="Helical" evidence="1">
    <location>
        <begin position="112"/>
        <end position="130"/>
    </location>
</feature>
<dbReference type="AlphaFoldDB" id="A0A382K1X7"/>
<feature type="transmembrane region" description="Helical" evidence="1">
    <location>
        <begin position="52"/>
        <end position="69"/>
    </location>
</feature>
<protein>
    <submittedName>
        <fullName evidence="2">Uncharacterized protein</fullName>
    </submittedName>
</protein>